<protein>
    <submittedName>
        <fullName evidence="1">Uncharacterized protein</fullName>
    </submittedName>
</protein>
<name>A0A1Y2LT61_EPING</name>
<dbReference type="Proteomes" id="UP000193240">
    <property type="component" value="Unassembled WGS sequence"/>
</dbReference>
<evidence type="ECO:0000313" key="1">
    <source>
        <dbReference type="EMBL" id="OSS47046.1"/>
    </source>
</evidence>
<evidence type="ECO:0000313" key="2">
    <source>
        <dbReference type="Proteomes" id="UP000193240"/>
    </source>
</evidence>
<accession>A0A1Y2LT61</accession>
<keyword evidence="2" id="KW-1185">Reference proteome</keyword>
<proteinExistence type="predicted"/>
<dbReference type="InParanoid" id="A0A1Y2LT61"/>
<dbReference type="AlphaFoldDB" id="A0A1Y2LT61"/>
<reference evidence="1 2" key="1">
    <citation type="journal article" date="2017" name="Genome Announc.">
        <title>Genome sequence of the saprophytic ascomycete Epicoccum nigrum ICMP 19927 strain isolated from New Zealand.</title>
        <authorList>
            <person name="Fokin M."/>
            <person name="Fleetwood D."/>
            <person name="Weir B.S."/>
            <person name="Villas-Boas S.G."/>
        </authorList>
    </citation>
    <scope>NUCLEOTIDE SEQUENCE [LARGE SCALE GENOMIC DNA]</scope>
    <source>
        <strain evidence="1 2">ICMP 19927</strain>
    </source>
</reference>
<organism evidence="1 2">
    <name type="scientific">Epicoccum nigrum</name>
    <name type="common">Soil fungus</name>
    <name type="synonym">Epicoccum purpurascens</name>
    <dbReference type="NCBI Taxonomy" id="105696"/>
    <lineage>
        <taxon>Eukaryota</taxon>
        <taxon>Fungi</taxon>
        <taxon>Dikarya</taxon>
        <taxon>Ascomycota</taxon>
        <taxon>Pezizomycotina</taxon>
        <taxon>Dothideomycetes</taxon>
        <taxon>Pleosporomycetidae</taxon>
        <taxon>Pleosporales</taxon>
        <taxon>Pleosporineae</taxon>
        <taxon>Didymellaceae</taxon>
        <taxon>Epicoccum</taxon>
    </lineage>
</organism>
<dbReference type="EMBL" id="KZ107849">
    <property type="protein sequence ID" value="OSS47046.1"/>
    <property type="molecule type" value="Genomic_DNA"/>
</dbReference>
<sequence length="176" mass="19984">MAPSISSRFFSAPTKGPMLPGGIKARPTWSPMVTLNRNMESTANPQLSRRRIIHAVGKLVPVQDIMDIPSAYRTIRSEIQHFRRVEQRELAKMHRRNIPVQEVSQPLPSCVNILNRPGPRTFRRRGHIDVTSAAFLDARKHSKILQERLESDDAAAQSLYNTRVQVIAFTLCMFKG</sequence>
<gene>
    <name evidence="1" type="ORF">B5807_09870</name>
</gene>